<dbReference type="EMBL" id="LR797504">
    <property type="protein sequence ID" value="CAB4221660.1"/>
    <property type="molecule type" value="Genomic_DNA"/>
</dbReference>
<gene>
    <name evidence="1" type="ORF">UFOVP1286_64</name>
    <name evidence="2" type="ORF">UFOVP1640_61</name>
</gene>
<reference evidence="1" key="1">
    <citation type="submission" date="2020-05" db="EMBL/GenBank/DDBJ databases">
        <authorList>
            <person name="Chiriac C."/>
            <person name="Salcher M."/>
            <person name="Ghai R."/>
            <person name="Kavagutti S V."/>
        </authorList>
    </citation>
    <scope>NUCLEOTIDE SEQUENCE</scope>
</reference>
<accession>A0A6J5RJD1</accession>
<name>A0A6J5RJD1_9CAUD</name>
<protein>
    <submittedName>
        <fullName evidence="1">Uncharacterized protein</fullName>
    </submittedName>
</protein>
<dbReference type="EMBL" id="LR797247">
    <property type="protein sequence ID" value="CAB4196102.1"/>
    <property type="molecule type" value="Genomic_DNA"/>
</dbReference>
<evidence type="ECO:0000313" key="1">
    <source>
        <dbReference type="EMBL" id="CAB4196102.1"/>
    </source>
</evidence>
<evidence type="ECO:0000313" key="2">
    <source>
        <dbReference type="EMBL" id="CAB4221660.1"/>
    </source>
</evidence>
<proteinExistence type="predicted"/>
<organism evidence="1">
    <name type="scientific">uncultured Caudovirales phage</name>
    <dbReference type="NCBI Taxonomy" id="2100421"/>
    <lineage>
        <taxon>Viruses</taxon>
        <taxon>Duplodnaviria</taxon>
        <taxon>Heunggongvirae</taxon>
        <taxon>Uroviricota</taxon>
        <taxon>Caudoviricetes</taxon>
        <taxon>Peduoviridae</taxon>
        <taxon>Maltschvirus</taxon>
        <taxon>Maltschvirus maltsch</taxon>
    </lineage>
</organism>
<sequence>MTTHDGGKGDQQRPLTIPKEQFEANWDAIFKPNPLADKVVKQIEESIKNATN</sequence>